<dbReference type="PROSITE" id="PS51257">
    <property type="entry name" value="PROKAR_LIPOPROTEIN"/>
    <property type="match status" value="1"/>
</dbReference>
<name>A0ABM0MVG8_SACKO</name>
<evidence type="ECO:0000256" key="1">
    <source>
        <dbReference type="ARBA" id="ARBA00022729"/>
    </source>
</evidence>
<dbReference type="GeneID" id="102809469"/>
<gene>
    <name evidence="5" type="primary">LOC102809469</name>
</gene>
<proteinExistence type="predicted"/>
<keyword evidence="1 3" id="KW-0732">Signal</keyword>
<sequence>MVNRVIHQIVLAWIVLLQLSASSCSVINLPVLKSDVKNHLATYLDEKVNEFKTELHRSFEMHRHRQRRNVQQATVREWFLSDILESSPLHFDGSTVEHFTFGGKDYLIVGDVPQATMGDIHSMVYVYNTTSEAFEDTGIFLDIQGVADIEVVHLDGSTYVAVAKNHNAANRHDIISTIYKFDTSSSPEFTVFQEMYTNGATDFEITVFNQETYLFVANSRTDFYARHRNKLEVFHWSGAYFDRVAKTWLYSAQDICTFEIDGELFIAVTQYTDNDGNLDIGTKVFKFDDMMYELIELQTLKSTAPKDIEYFEANEHHYLVIANAFGTDESHSIIYWWAGSGFVEYQRIATFNATAIESIRMPNGEVIIAIANSEDVGTVFYNVDQSGMFVPSTVQGLGTNFSNPEFTDLQEFTIGNSFYLAVSTMGVFELVFDSQVVLPSPKPILTCLADVIANLTAQMMAVAQLQERLNNRLSLSMEQTVDVPVVFNVSVTSQKNFTTEDLVLDNDNRFDLDDSLEPVNRRDVKKNLTDILNDLDEYTKESKQVVMVSKVQDIGGRKTFNESVEVVDTLNVADLYIENGLISGVDVVKINNTAVWRNADQTITGNTTFYNNVSINSNITLYGLLNNVDFPGNVLLNHGDQNITGNITFESDVNFESKITIYNLNGINLSSELVTTFGEQVIHGNKTIESDITVSGNVLLPNGTSINGVDPSEFVKTAVSLAEDGQINGKINFFRDLDIQNDLLVTGLINNVDIGDLAAEVIYKHKEYQTVTARKDFLNNVYVKNDITGNGTINGIDISEDLVYLNTDQDILGKVTISGDGNFTSITCDLVNGVDLSLEAILVSGAQTMSGAKSFKNGFTVSGDIIMSPLATVDQVDIDVFNSTVMKLTEPASLEGIKTFKNNVTVNGSVVLSDILNGLNISFAMDDVLTKSTDQIINVPVDLIGDFVFMGNLNTSRFDNLHMDDFILLEAPGQIEGFKNFTDHVNIVGDLDVDSEVKINGIDLSALDNSVVKKEGNQTILGNIEFSDSISVDESIEAFSVNGFDILQDLVRLDDQQTVAGQKTLRSNPVFIMGNLNVTETYVDTINDVNITLLNQEAVLVDGSHIIEGSKVFIGTLEVTGFLDVNGLVDGVNTTEFTENVVMLSGMQTIYGEKSFMTDVYMINVTVNGTVNGINLEEFCVSVVDLSTDDVVNGEKTFDEVVVNGDLMLGGYVNSLDLSESSGLYLSKTIPQHIDGYKEFSQNITLNDLMIDSGFLLDGVDINDMALIDQNAVFSVDVYFNNTLTINADIIIEDGINGVDIVELDNTAVKLNTGEQLIYDIKSFGDVTIDGDLVVNGTINAVDVTDLAAQAVSKTAGDIYVHANTNFSEPVQINGDALFMHDINGVDLHALYEDAVNLHDDQDIDGAKILVHSSGIYMNNVEVTGDVNGDFNAHDVHVGNFVKDLVMKSTDQDIYSSVVFNRSLVLNSNLIVNGFIDFVDPSEDLVLVHSNGVVTGDNTFYANITIDEDLVVVGFVDGVNVTHLNNKYASLSRPQEITGAITFQNNVTVVDDININGTLNGVDIDDIVLINGDQTIVGNKTFSDGVVIVGDLVTDEINGLNLQWLHDNMVRQFCDHNVTGEKVFQNDVYIMNDMVVLGLINGVIDIPELHNDGLKVFQDSTRMLTHVNETIRGQCELVFNLSQATAGQGMSFSHFEDFQDLYTISAAQFNSVQYDSGVVLFLTESNFPFVPRCTEGHLYMCPQEDTICWEIQNQKFPSTSSVKGYNIGERTFVVLTHSEEMISNTCVIKQNDMVTRVLDFDDASFDQNLTTSGSVDSVMFSIDGEIYLVVANGHNNSLVISNSDSDVFKYNEGINAFEEYQQLPTYGVKAVTFIDINGVYFLAFANSYDSEQATEEVDATVHAWNPSKKRFEAAESIVDGYVTVAASDVINFSIDDEVYVAYASKNIHSGNGGDINIFKYESTGFKHQQRIELTNIVDLEFFEVSGMSFILAVDSTYHIHIQQWAAASNFVHMLSWKYTGIRSVHAFKRGDALYIAAAVHVDQSDQSMSKIMKAVVKGDRSMLEFEIQN</sequence>
<evidence type="ECO:0000256" key="2">
    <source>
        <dbReference type="ARBA" id="ARBA00022737"/>
    </source>
</evidence>
<feature type="chain" id="PRO_5046096446" evidence="3">
    <location>
        <begin position="26"/>
        <end position="2069"/>
    </location>
</feature>
<protein>
    <submittedName>
        <fullName evidence="5">Uncharacterized protein LOC102809469</fullName>
    </submittedName>
</protein>
<keyword evidence="4" id="KW-1185">Reference proteome</keyword>
<dbReference type="Proteomes" id="UP000694865">
    <property type="component" value="Unplaced"/>
</dbReference>
<reference evidence="5" key="1">
    <citation type="submission" date="2025-08" db="UniProtKB">
        <authorList>
            <consortium name="RefSeq"/>
        </authorList>
    </citation>
    <scope>IDENTIFICATION</scope>
    <source>
        <tissue evidence="5">Testes</tissue>
    </source>
</reference>
<keyword evidence="2" id="KW-0677">Repeat</keyword>
<dbReference type="PANTHER" id="PTHR15261:SF4">
    <property type="entry name" value="THROMBOSPONDIN-TYPE LAMININ G DOMAIN AND EAR REPEAT-CONTAINING PROTEIN"/>
    <property type="match status" value="1"/>
</dbReference>
<organism evidence="4 5">
    <name type="scientific">Saccoglossus kowalevskii</name>
    <name type="common">Acorn worm</name>
    <dbReference type="NCBI Taxonomy" id="10224"/>
    <lineage>
        <taxon>Eukaryota</taxon>
        <taxon>Metazoa</taxon>
        <taxon>Hemichordata</taxon>
        <taxon>Enteropneusta</taxon>
        <taxon>Harrimaniidae</taxon>
        <taxon>Saccoglossus</taxon>
    </lineage>
</organism>
<feature type="signal peptide" evidence="3">
    <location>
        <begin position="1"/>
        <end position="25"/>
    </location>
</feature>
<dbReference type="RefSeq" id="XP_006824009.1">
    <property type="nucleotide sequence ID" value="XM_006823946.1"/>
</dbReference>
<dbReference type="PROSITE" id="PS50912">
    <property type="entry name" value="EAR"/>
    <property type="match status" value="1"/>
</dbReference>
<evidence type="ECO:0000313" key="4">
    <source>
        <dbReference type="Proteomes" id="UP000694865"/>
    </source>
</evidence>
<evidence type="ECO:0000313" key="5">
    <source>
        <dbReference type="RefSeq" id="XP_006824009.1"/>
    </source>
</evidence>
<evidence type="ECO:0000256" key="3">
    <source>
        <dbReference type="SAM" id="SignalP"/>
    </source>
</evidence>
<dbReference type="PANTHER" id="PTHR15261">
    <property type="entry name" value="THROMBOSPONDIN-TYPE LAMININ G DOMAIN AND EAR REPEAT-CONTAINING"/>
    <property type="match status" value="1"/>
</dbReference>
<accession>A0ABM0MVG8</accession>
<dbReference type="InterPro" id="IPR009039">
    <property type="entry name" value="EAR"/>
</dbReference>